<dbReference type="GeneID" id="114341845"/>
<dbReference type="Pfam" id="PF07165">
    <property type="entry name" value="DUF1397"/>
    <property type="match status" value="1"/>
</dbReference>
<evidence type="ECO:0000313" key="3">
    <source>
        <dbReference type="RefSeq" id="XP_028148455.1"/>
    </source>
</evidence>
<keyword evidence="2" id="KW-1185">Reference proteome</keyword>
<dbReference type="OrthoDB" id="10329761at2759"/>
<dbReference type="KEGG" id="dvv:114341845"/>
<dbReference type="InterPro" id="IPR009832">
    <property type="entry name" value="DUF1397"/>
</dbReference>
<organism evidence="3">
    <name type="scientific">Diabrotica virgifera virgifera</name>
    <name type="common">western corn rootworm</name>
    <dbReference type="NCBI Taxonomy" id="50390"/>
    <lineage>
        <taxon>Eukaryota</taxon>
        <taxon>Metazoa</taxon>
        <taxon>Ecdysozoa</taxon>
        <taxon>Arthropoda</taxon>
        <taxon>Hexapoda</taxon>
        <taxon>Insecta</taxon>
        <taxon>Pterygota</taxon>
        <taxon>Neoptera</taxon>
        <taxon>Endopterygota</taxon>
        <taxon>Coleoptera</taxon>
        <taxon>Polyphaga</taxon>
        <taxon>Cucujiformia</taxon>
        <taxon>Chrysomeloidea</taxon>
        <taxon>Chrysomelidae</taxon>
        <taxon>Galerucinae</taxon>
        <taxon>Diabroticina</taxon>
        <taxon>Diabroticites</taxon>
        <taxon>Diabrotica</taxon>
    </lineage>
</organism>
<protein>
    <submittedName>
        <fullName evidence="3">Uncharacterized protein LOC114341845 isoform X1</fullName>
    </submittedName>
</protein>
<sequence>MKLGVTTAGPVSITPVLPNHTNEVYEGCLKNKSIDAYHFNQILIFPLMPPAELLRLRCSAKPYFEECVDVGNNDIRECLNSTVLEGLKVWKQIDKEISEQVCQPAVIEFLANQTNGLSECDKKLKEVFNVCSRKIGNPDANSIEIFNIPQTRGYCKKIAAYESCVTDSLPSMCEAVVKNTLSKVISSIRRNICDVPL</sequence>
<reference evidence="1" key="2">
    <citation type="submission" date="2025-05" db="UniProtKB">
        <authorList>
            <consortium name="EnsemblMetazoa"/>
        </authorList>
    </citation>
    <scope>IDENTIFICATION</scope>
</reference>
<accession>A0A6P7GXA5</accession>
<reference evidence="3" key="1">
    <citation type="submission" date="2025-04" db="UniProtKB">
        <authorList>
            <consortium name="RefSeq"/>
        </authorList>
    </citation>
    <scope>IDENTIFICATION</scope>
    <source>
        <tissue evidence="3">Whole insect</tissue>
    </source>
</reference>
<evidence type="ECO:0000313" key="1">
    <source>
        <dbReference type="EnsemblMetazoa" id="XP_028148455.1"/>
    </source>
</evidence>
<evidence type="ECO:0000313" key="2">
    <source>
        <dbReference type="Proteomes" id="UP001652700"/>
    </source>
</evidence>
<name>A0A6P7GXA5_DIAVI</name>
<dbReference type="RefSeq" id="XP_028148455.1">
    <property type="nucleotide sequence ID" value="XM_028292654.1"/>
</dbReference>
<dbReference type="AlphaFoldDB" id="A0A6P7GXA5"/>
<proteinExistence type="predicted"/>
<dbReference type="Proteomes" id="UP001652700">
    <property type="component" value="Unplaced"/>
</dbReference>
<gene>
    <name evidence="3" type="primary">LOC114341845</name>
</gene>
<dbReference type="InParanoid" id="A0A6P7GXA5"/>
<dbReference type="EnsemblMetazoa" id="XM_028292654.2">
    <property type="protein sequence ID" value="XP_028148455.1"/>
    <property type="gene ID" value="LOC114341845"/>
</dbReference>